<proteinExistence type="predicted"/>
<name>A0ACC6AGI1_NITWI</name>
<evidence type="ECO:0000313" key="1">
    <source>
        <dbReference type="EMBL" id="MCP1998962.1"/>
    </source>
</evidence>
<comment type="caution">
    <text evidence="1">The sequence shown here is derived from an EMBL/GenBank/DDBJ whole genome shotgun (WGS) entry which is preliminary data.</text>
</comment>
<organism evidence="1 2">
    <name type="scientific">Nitrobacter winogradskyi</name>
    <name type="common">Nitrobacter agilis</name>
    <dbReference type="NCBI Taxonomy" id="913"/>
    <lineage>
        <taxon>Bacteria</taxon>
        <taxon>Pseudomonadati</taxon>
        <taxon>Pseudomonadota</taxon>
        <taxon>Alphaproteobacteria</taxon>
        <taxon>Hyphomicrobiales</taxon>
        <taxon>Nitrobacteraceae</taxon>
        <taxon>Nitrobacter</taxon>
    </lineage>
</organism>
<keyword evidence="2" id="KW-1185">Reference proteome</keyword>
<gene>
    <name evidence="1" type="ORF">J2S34_001384</name>
</gene>
<dbReference type="Proteomes" id="UP001205486">
    <property type="component" value="Unassembled WGS sequence"/>
</dbReference>
<accession>A0ACC6AGI1</accession>
<protein>
    <submittedName>
        <fullName evidence="1">Uncharacterized protein</fullName>
    </submittedName>
</protein>
<dbReference type="EMBL" id="JALJZS010000001">
    <property type="protein sequence ID" value="MCP1998962.1"/>
    <property type="molecule type" value="Genomic_DNA"/>
</dbReference>
<evidence type="ECO:0000313" key="2">
    <source>
        <dbReference type="Proteomes" id="UP001205486"/>
    </source>
</evidence>
<sequence>MIQSLTTEISRPSFTGYIRDGGLATHAVAGARAHAAVVLLAGGRVLKVKRAKSETSHPVSVPRLQQTFDRTMKSARPL</sequence>
<reference evidence="1" key="1">
    <citation type="submission" date="2022-03" db="EMBL/GenBank/DDBJ databases">
        <title>Interactions between chemoautotrophic and heterotrophic bacteria.</title>
        <authorList>
            <person name="Santoro A."/>
        </authorList>
    </citation>
    <scope>NUCLEOTIDE SEQUENCE</scope>
    <source>
        <strain evidence="1">Nb-106</strain>
    </source>
</reference>